<dbReference type="OrthoDB" id="2684204at2759"/>
<evidence type="ECO:0000313" key="2">
    <source>
        <dbReference type="EMBL" id="KAG1813985.1"/>
    </source>
</evidence>
<protein>
    <submittedName>
        <fullName evidence="2">Uncharacterized protein</fullName>
    </submittedName>
</protein>
<dbReference type="AlphaFoldDB" id="A0A9P7JCB7"/>
<sequence length="260" mass="28942">MIYEFDALTLKTVGAPFKGHTHDTIKLQAFESRQPLASFDVKYPFYLILLPVSRQLAYTSWNDCNIYICNIPADILASIGLAEEPQPSTNTSERSRRVGLLNSDATHRPMSRKTVIIHIMSPIPRPLSTRDPHTFLSFLRKHLPSDTDAFPATSPLPRPLIKPEENSQPTPAPPTTQFSVVNTPATLKFSLYRMSTWRPFQTDHAADAPLAPGKLRYATASAPGDDGDLIRDEDCQHQIACKRLVLSLLLTAFKLIPGVP</sequence>
<dbReference type="RefSeq" id="XP_041191621.1">
    <property type="nucleotide sequence ID" value="XM_041341671.1"/>
</dbReference>
<evidence type="ECO:0000313" key="3">
    <source>
        <dbReference type="Proteomes" id="UP000807769"/>
    </source>
</evidence>
<keyword evidence="3" id="KW-1185">Reference proteome</keyword>
<comment type="caution">
    <text evidence="2">The sequence shown here is derived from an EMBL/GenBank/DDBJ whole genome shotgun (WGS) entry which is preliminary data.</text>
</comment>
<accession>A0A9P7JCB7</accession>
<proteinExistence type="predicted"/>
<gene>
    <name evidence="2" type="ORF">BJ212DRAFT_1514841</name>
</gene>
<name>A0A9P7JCB7_9AGAM</name>
<feature type="region of interest" description="Disordered" evidence="1">
    <location>
        <begin position="148"/>
        <end position="177"/>
    </location>
</feature>
<reference evidence="2" key="1">
    <citation type="journal article" date="2020" name="New Phytol.">
        <title>Comparative genomics reveals dynamic genome evolution in host specialist ectomycorrhizal fungi.</title>
        <authorList>
            <person name="Lofgren L.A."/>
            <person name="Nguyen N.H."/>
            <person name="Vilgalys R."/>
            <person name="Ruytinx J."/>
            <person name="Liao H.L."/>
            <person name="Branco S."/>
            <person name="Kuo A."/>
            <person name="LaButti K."/>
            <person name="Lipzen A."/>
            <person name="Andreopoulos W."/>
            <person name="Pangilinan J."/>
            <person name="Riley R."/>
            <person name="Hundley H."/>
            <person name="Na H."/>
            <person name="Barry K."/>
            <person name="Grigoriev I.V."/>
            <person name="Stajich J.E."/>
            <person name="Kennedy P.G."/>
        </authorList>
    </citation>
    <scope>NUCLEOTIDE SEQUENCE</scope>
    <source>
        <strain evidence="2">MN1</strain>
    </source>
</reference>
<dbReference type="EMBL" id="JABBWG010000022">
    <property type="protein sequence ID" value="KAG1813985.1"/>
    <property type="molecule type" value="Genomic_DNA"/>
</dbReference>
<organism evidence="2 3">
    <name type="scientific">Suillus subaureus</name>
    <dbReference type="NCBI Taxonomy" id="48587"/>
    <lineage>
        <taxon>Eukaryota</taxon>
        <taxon>Fungi</taxon>
        <taxon>Dikarya</taxon>
        <taxon>Basidiomycota</taxon>
        <taxon>Agaricomycotina</taxon>
        <taxon>Agaricomycetes</taxon>
        <taxon>Agaricomycetidae</taxon>
        <taxon>Boletales</taxon>
        <taxon>Suillineae</taxon>
        <taxon>Suillaceae</taxon>
        <taxon>Suillus</taxon>
    </lineage>
</organism>
<dbReference type="GeneID" id="64635687"/>
<evidence type="ECO:0000256" key="1">
    <source>
        <dbReference type="SAM" id="MobiDB-lite"/>
    </source>
</evidence>
<dbReference type="Proteomes" id="UP000807769">
    <property type="component" value="Unassembled WGS sequence"/>
</dbReference>